<dbReference type="PROSITE" id="PS51318">
    <property type="entry name" value="TAT"/>
    <property type="match status" value="1"/>
</dbReference>
<dbReference type="KEGG" id="bgg:CFK41_05755"/>
<evidence type="ECO:0000313" key="8">
    <source>
        <dbReference type="Proteomes" id="UP000217889"/>
    </source>
</evidence>
<feature type="region of interest" description="Disordered" evidence="4">
    <location>
        <begin position="33"/>
        <end position="54"/>
    </location>
</feature>
<feature type="domain" description="Solute-binding protein family 5" evidence="6">
    <location>
        <begin position="109"/>
        <end position="472"/>
    </location>
</feature>
<dbReference type="AlphaFoldDB" id="A0A291GW30"/>
<evidence type="ECO:0000313" key="7">
    <source>
        <dbReference type="EMBL" id="ATG54336.1"/>
    </source>
</evidence>
<dbReference type="Gene3D" id="3.10.105.10">
    <property type="entry name" value="Dipeptide-binding Protein, Domain 3"/>
    <property type="match status" value="1"/>
</dbReference>
<dbReference type="InterPro" id="IPR000914">
    <property type="entry name" value="SBP_5_dom"/>
</dbReference>
<proteinExistence type="inferred from homology"/>
<reference evidence="7 8" key="1">
    <citation type="journal article" date="2014" name="Int. J. Syst. Evol. Microbiol.">
        <title>Brachybacterium ginsengisoli sp. nov., isolated from soil of a ginseng field.</title>
        <authorList>
            <person name="Hoang V.A."/>
            <person name="Kim Y.J."/>
            <person name="Nguyen N.L."/>
            <person name="Yang D.C."/>
        </authorList>
    </citation>
    <scope>NUCLEOTIDE SEQUENCE [LARGE SCALE GENOMIC DNA]</scope>
    <source>
        <strain evidence="7 8">DCY80</strain>
    </source>
</reference>
<feature type="chain" id="PRO_5012538867" evidence="5">
    <location>
        <begin position="29"/>
        <end position="585"/>
    </location>
</feature>
<dbReference type="InterPro" id="IPR039424">
    <property type="entry name" value="SBP_5"/>
</dbReference>
<evidence type="ECO:0000256" key="4">
    <source>
        <dbReference type="SAM" id="MobiDB-lite"/>
    </source>
</evidence>
<dbReference type="PANTHER" id="PTHR30290:SF9">
    <property type="entry name" value="OLIGOPEPTIDE-BINDING PROTEIN APPA"/>
    <property type="match status" value="1"/>
</dbReference>
<dbReference type="PIRSF" id="PIRSF002741">
    <property type="entry name" value="MppA"/>
    <property type="match status" value="1"/>
</dbReference>
<dbReference type="EMBL" id="CP023564">
    <property type="protein sequence ID" value="ATG54336.1"/>
    <property type="molecule type" value="Genomic_DNA"/>
</dbReference>
<organism evidence="7 8">
    <name type="scientific">Brachybacterium ginsengisoli</name>
    <dbReference type="NCBI Taxonomy" id="1331682"/>
    <lineage>
        <taxon>Bacteria</taxon>
        <taxon>Bacillati</taxon>
        <taxon>Actinomycetota</taxon>
        <taxon>Actinomycetes</taxon>
        <taxon>Micrococcales</taxon>
        <taxon>Dermabacteraceae</taxon>
        <taxon>Brachybacterium</taxon>
    </lineage>
</organism>
<evidence type="ECO:0000259" key="6">
    <source>
        <dbReference type="Pfam" id="PF00496"/>
    </source>
</evidence>
<comment type="similarity">
    <text evidence="1">Belongs to the bacterial solute-binding protein 5 family.</text>
</comment>
<evidence type="ECO:0000256" key="5">
    <source>
        <dbReference type="SAM" id="SignalP"/>
    </source>
</evidence>
<name>A0A291GW30_9MICO</name>
<accession>A0A291GW30</accession>
<dbReference type="OrthoDB" id="9764591at2"/>
<sequence>MTSRLTTTFSRRSALGLGAAALSATALAACGGSTGGGSPSGATEDGGSGARSTAGTIDNDGILRIGATIATSNVFPENFNVFGGGDSAPGNALFWETLFRISSTDGSALVPNLGKSFEYTEEGKVCTYTLRDDVTWNDGEKFTSKDVAYTYGFIFEEPGTEPDEDGNLPWLAKAIETPDEHTVVVTYNEPQYTEDLPLSLYFPIYPEHIYKDLDRQSYQDKAPVGTGPGRLTKFSGQQIEIEIREDYWGEVSSELKAVHIVPAGTAGNIESQITKGDVDWSQGGAPGVVDNFVGMEDHNGYFYYPDGSTRGIIMATHKGPTKDVAVRKALRAGADMSIVAQAAGIAYTVPSVTGLDTGIYESMLKEEFSKPMTADVEGAKKLLADAGWSVNDAGNLEKDGKEFPLKLYIQNDNPVEMTTMPIVVDQWSTNLGLKVEFTPLPADVFGPAQAKGDYELSLWTTNAAGGAFQAFTMYMHTKIYKIGDELADGNYGRWEMPDAANEAITAITQTPPDQVDQIVEHCQVLQQAVSDDAPYIPVQSNGAGGMFTTMKWSGIKQASEIDYFPRVDGYNNVVQTLRDLSPTKA</sequence>
<dbReference type="PANTHER" id="PTHR30290">
    <property type="entry name" value="PERIPLASMIC BINDING COMPONENT OF ABC TRANSPORTER"/>
    <property type="match status" value="1"/>
</dbReference>
<keyword evidence="8" id="KW-1185">Reference proteome</keyword>
<gene>
    <name evidence="7" type="ORF">CFK41_05755</name>
</gene>
<dbReference type="PROSITE" id="PS51257">
    <property type="entry name" value="PROKAR_LIPOPROTEIN"/>
    <property type="match status" value="1"/>
</dbReference>
<evidence type="ECO:0000256" key="3">
    <source>
        <dbReference type="ARBA" id="ARBA00022729"/>
    </source>
</evidence>
<dbReference type="CDD" id="cd08509">
    <property type="entry name" value="PBP2_TmCBP_oligosaccharides_like"/>
    <property type="match status" value="1"/>
</dbReference>
<feature type="signal peptide" evidence="5">
    <location>
        <begin position="1"/>
        <end position="28"/>
    </location>
</feature>
<dbReference type="GO" id="GO:0015833">
    <property type="term" value="P:peptide transport"/>
    <property type="evidence" value="ECO:0007669"/>
    <property type="project" value="TreeGrafter"/>
</dbReference>
<dbReference type="InterPro" id="IPR030678">
    <property type="entry name" value="Peptide/Ni-bd"/>
</dbReference>
<dbReference type="GO" id="GO:0042597">
    <property type="term" value="C:periplasmic space"/>
    <property type="evidence" value="ECO:0007669"/>
    <property type="project" value="UniProtKB-ARBA"/>
</dbReference>
<keyword evidence="2" id="KW-0813">Transport</keyword>
<dbReference type="InterPro" id="IPR006311">
    <property type="entry name" value="TAT_signal"/>
</dbReference>
<dbReference type="GO" id="GO:0043190">
    <property type="term" value="C:ATP-binding cassette (ABC) transporter complex"/>
    <property type="evidence" value="ECO:0007669"/>
    <property type="project" value="InterPro"/>
</dbReference>
<dbReference type="Gene3D" id="3.40.190.10">
    <property type="entry name" value="Periplasmic binding protein-like II"/>
    <property type="match status" value="1"/>
</dbReference>
<dbReference type="Proteomes" id="UP000217889">
    <property type="component" value="Chromosome"/>
</dbReference>
<feature type="compositionally biased region" description="Gly residues" evidence="4">
    <location>
        <begin position="33"/>
        <end position="49"/>
    </location>
</feature>
<evidence type="ECO:0000256" key="2">
    <source>
        <dbReference type="ARBA" id="ARBA00022448"/>
    </source>
</evidence>
<keyword evidence="3 5" id="KW-0732">Signal</keyword>
<evidence type="ECO:0000256" key="1">
    <source>
        <dbReference type="ARBA" id="ARBA00005695"/>
    </source>
</evidence>
<dbReference type="RefSeq" id="WP_096798805.1">
    <property type="nucleotide sequence ID" value="NZ_CP023564.1"/>
</dbReference>
<dbReference type="SUPFAM" id="SSF53850">
    <property type="entry name" value="Periplasmic binding protein-like II"/>
    <property type="match status" value="1"/>
</dbReference>
<dbReference type="Pfam" id="PF00496">
    <property type="entry name" value="SBP_bac_5"/>
    <property type="match status" value="1"/>
</dbReference>
<protein>
    <submittedName>
        <fullName evidence="7">Transcriptional initiation protein Tat</fullName>
    </submittedName>
</protein>
<dbReference type="Gene3D" id="3.90.76.10">
    <property type="entry name" value="Dipeptide-binding Protein, Domain 1"/>
    <property type="match status" value="1"/>
</dbReference>
<dbReference type="GO" id="GO:1904680">
    <property type="term" value="F:peptide transmembrane transporter activity"/>
    <property type="evidence" value="ECO:0007669"/>
    <property type="project" value="TreeGrafter"/>
</dbReference>